<proteinExistence type="predicted"/>
<gene>
    <name evidence="2" type="ORF">AWC38_SpisGene22016</name>
</gene>
<name>A0A2B4RBX1_STYPI</name>
<accession>A0A2B4RBX1</accession>
<dbReference type="EMBL" id="LSMT01000881">
    <property type="protein sequence ID" value="PFX13867.1"/>
    <property type="molecule type" value="Genomic_DNA"/>
</dbReference>
<protein>
    <submittedName>
        <fullName evidence="2">Uncharacterized protein</fullName>
    </submittedName>
</protein>
<reference evidence="3" key="1">
    <citation type="journal article" date="2017" name="bioRxiv">
        <title>Comparative analysis of the genomes of Stylophora pistillata and Acropora digitifera provides evidence for extensive differences between species of corals.</title>
        <authorList>
            <person name="Voolstra C.R."/>
            <person name="Li Y."/>
            <person name="Liew Y.J."/>
            <person name="Baumgarten S."/>
            <person name="Zoccola D."/>
            <person name="Flot J.-F."/>
            <person name="Tambutte S."/>
            <person name="Allemand D."/>
            <person name="Aranda M."/>
        </authorList>
    </citation>
    <scope>NUCLEOTIDE SEQUENCE [LARGE SCALE GENOMIC DNA]</scope>
</reference>
<feature type="compositionally biased region" description="Basic and acidic residues" evidence="1">
    <location>
        <begin position="129"/>
        <end position="165"/>
    </location>
</feature>
<comment type="caution">
    <text evidence="2">The sequence shown here is derived from an EMBL/GenBank/DDBJ whole genome shotgun (WGS) entry which is preliminary data.</text>
</comment>
<evidence type="ECO:0000313" key="2">
    <source>
        <dbReference type="EMBL" id="PFX13867.1"/>
    </source>
</evidence>
<evidence type="ECO:0000313" key="3">
    <source>
        <dbReference type="Proteomes" id="UP000225706"/>
    </source>
</evidence>
<dbReference type="Proteomes" id="UP000225706">
    <property type="component" value="Unassembled WGS sequence"/>
</dbReference>
<dbReference type="OrthoDB" id="5975377at2759"/>
<keyword evidence="3" id="KW-1185">Reference proteome</keyword>
<feature type="region of interest" description="Disordered" evidence="1">
    <location>
        <begin position="102"/>
        <end position="165"/>
    </location>
</feature>
<sequence length="242" mass="28052">MASDDDRSRRKRNSSRNGDPDLVEKCFGVWSKSVKVHKVVENELESICNGIHVVSIRQGADLTKEKLSRTRGLLIAVRATDTPAERSSPKVYDHTYIRVERDEADDKLQKNGSRHANETNTANEQVESLTERARDVIKKTTPKKDEKEKDFKQKRREIIKQQRHEKEIEQREEKLGVRPEEILWTGFRSIMDRFANCYEISGRILSYCHPIEKIGQIVGFAERCIKNAGRKFLDGNDDKKKK</sequence>
<dbReference type="AlphaFoldDB" id="A0A2B4RBX1"/>
<evidence type="ECO:0000256" key="1">
    <source>
        <dbReference type="SAM" id="MobiDB-lite"/>
    </source>
</evidence>
<organism evidence="2 3">
    <name type="scientific">Stylophora pistillata</name>
    <name type="common">Smooth cauliflower coral</name>
    <dbReference type="NCBI Taxonomy" id="50429"/>
    <lineage>
        <taxon>Eukaryota</taxon>
        <taxon>Metazoa</taxon>
        <taxon>Cnidaria</taxon>
        <taxon>Anthozoa</taxon>
        <taxon>Hexacorallia</taxon>
        <taxon>Scleractinia</taxon>
        <taxon>Astrocoeniina</taxon>
        <taxon>Pocilloporidae</taxon>
        <taxon>Stylophora</taxon>
    </lineage>
</organism>
<feature type="compositionally biased region" description="Polar residues" evidence="1">
    <location>
        <begin position="118"/>
        <end position="128"/>
    </location>
</feature>